<evidence type="ECO:0000256" key="15">
    <source>
        <dbReference type="ARBA" id="ARBA00026041"/>
    </source>
</evidence>
<proteinExistence type="inferred from homology"/>
<dbReference type="AlphaFoldDB" id="A0AAJ7SGI2"/>
<comment type="subcellular location">
    <subcellularLocation>
        <location evidence="3">Cell membrane</location>
        <location evidence="3">Sarcolemma</location>
        <topology evidence="3">Single-pass type II membrane protein</topology>
    </subcellularLocation>
    <subcellularLocation>
        <location evidence="2">Cytoplasm</location>
        <location evidence="2">Cytoskeleton</location>
    </subcellularLocation>
</comment>
<gene>
    <name evidence="18" type="primary">LOC114828371</name>
</gene>
<dbReference type="InterPro" id="IPR006875">
    <property type="entry name" value="Sarcoglycan"/>
</dbReference>
<dbReference type="PANTHER" id="PTHR21142">
    <property type="entry name" value="SARCOGLYCANS"/>
    <property type="match status" value="1"/>
</dbReference>
<dbReference type="PANTHER" id="PTHR21142:SF2">
    <property type="entry name" value="BETA-SARCOGLYCAN"/>
    <property type="match status" value="1"/>
</dbReference>
<keyword evidence="13" id="KW-0325">Glycoprotein</keyword>
<evidence type="ECO:0000256" key="13">
    <source>
        <dbReference type="ARBA" id="ARBA00023180"/>
    </source>
</evidence>
<evidence type="ECO:0000256" key="4">
    <source>
        <dbReference type="ARBA" id="ARBA00007574"/>
    </source>
</evidence>
<keyword evidence="8 16" id="KW-0812">Transmembrane</keyword>
<dbReference type="Pfam" id="PF04790">
    <property type="entry name" value="Sarcoglycan_1"/>
    <property type="match status" value="1"/>
</dbReference>
<dbReference type="Proteomes" id="UP000694867">
    <property type="component" value="Unplaced"/>
</dbReference>
<evidence type="ECO:0000256" key="2">
    <source>
        <dbReference type="ARBA" id="ARBA00004245"/>
    </source>
</evidence>
<evidence type="ECO:0000256" key="6">
    <source>
        <dbReference type="ARBA" id="ARBA00022475"/>
    </source>
</evidence>
<comment type="function">
    <text evidence="1">Component of the sarcoglycan complex, a subcomplex of the dystrophin-glycoprotein complex which forms a link between the F-actin cytoskeleton and the extracellular matrix.</text>
</comment>
<dbReference type="KEGG" id="goe:114828371"/>
<evidence type="ECO:0000256" key="14">
    <source>
        <dbReference type="ARBA" id="ARBA00023212"/>
    </source>
</evidence>
<keyword evidence="14" id="KW-0206">Cytoskeleton</keyword>
<organism evidence="17 18">
    <name type="scientific">Galendromus occidentalis</name>
    <name type="common">western predatory mite</name>
    <dbReference type="NCBI Taxonomy" id="34638"/>
    <lineage>
        <taxon>Eukaryota</taxon>
        <taxon>Metazoa</taxon>
        <taxon>Ecdysozoa</taxon>
        <taxon>Arthropoda</taxon>
        <taxon>Chelicerata</taxon>
        <taxon>Arachnida</taxon>
        <taxon>Acari</taxon>
        <taxon>Parasitiformes</taxon>
        <taxon>Mesostigmata</taxon>
        <taxon>Gamasina</taxon>
        <taxon>Phytoseioidea</taxon>
        <taxon>Phytoseiidae</taxon>
        <taxon>Typhlodrominae</taxon>
        <taxon>Galendromus</taxon>
    </lineage>
</organism>
<evidence type="ECO:0000256" key="10">
    <source>
        <dbReference type="ARBA" id="ARBA00022989"/>
    </source>
</evidence>
<evidence type="ECO:0000313" key="17">
    <source>
        <dbReference type="Proteomes" id="UP000694867"/>
    </source>
</evidence>
<evidence type="ECO:0000256" key="12">
    <source>
        <dbReference type="ARBA" id="ARBA00023157"/>
    </source>
</evidence>
<protein>
    <recommendedName>
        <fullName evidence="5">Beta-sarcoglycan</fullName>
    </recommendedName>
</protein>
<name>A0AAJ7SGI2_9ACAR</name>
<evidence type="ECO:0000256" key="3">
    <source>
        <dbReference type="ARBA" id="ARBA00004274"/>
    </source>
</evidence>
<feature type="transmembrane region" description="Helical" evidence="16">
    <location>
        <begin position="12"/>
        <end position="38"/>
    </location>
</feature>
<sequence length="261" mass="28856">MGRPIEGRAALLVYILVITLLILSIVNFCFTLLIFGVLRVGPSGMSGLEFLPDENLMWFLQRTDIQSIVAHRSKISSFKGQDLNIVGENSDVVLNAGAELRVGPRATRVSRVEEMRVVSPKTGKTVFSTDFKNFKIPKGVPNLSVSEAHVKKIRSPFNESLLITSEKQVYLKGNAGVHIKSKNISVRAAQDIHLKSVHGKVVLDAKQIIFNIADMQSPEPGPPQYRLCVCGSNGRVFRVAVREQGYTCNHVRFPISENPCT</sequence>
<evidence type="ECO:0000313" key="18">
    <source>
        <dbReference type="RefSeq" id="XP_028968064.1"/>
    </source>
</evidence>
<keyword evidence="12" id="KW-1015">Disulfide bond</keyword>
<keyword evidence="11 16" id="KW-0472">Membrane</keyword>
<dbReference type="CTD" id="41525"/>
<evidence type="ECO:0000256" key="7">
    <source>
        <dbReference type="ARBA" id="ARBA00022490"/>
    </source>
</evidence>
<dbReference type="GO" id="GO:0042383">
    <property type="term" value="C:sarcolemma"/>
    <property type="evidence" value="ECO:0007669"/>
    <property type="project" value="UniProtKB-SubCell"/>
</dbReference>
<dbReference type="GO" id="GO:0016012">
    <property type="term" value="C:sarcoglycan complex"/>
    <property type="evidence" value="ECO:0007669"/>
    <property type="project" value="InterPro"/>
</dbReference>
<dbReference type="GeneID" id="114828371"/>
<evidence type="ECO:0000256" key="1">
    <source>
        <dbReference type="ARBA" id="ARBA00002860"/>
    </source>
</evidence>
<keyword evidence="7" id="KW-0963">Cytoplasm</keyword>
<keyword evidence="17" id="KW-1185">Reference proteome</keyword>
<reference evidence="18" key="1">
    <citation type="submission" date="2025-08" db="UniProtKB">
        <authorList>
            <consortium name="RefSeq"/>
        </authorList>
    </citation>
    <scope>IDENTIFICATION</scope>
</reference>
<dbReference type="RefSeq" id="XP_028968064.1">
    <property type="nucleotide sequence ID" value="XM_029112231.1"/>
</dbReference>
<evidence type="ECO:0000256" key="5">
    <source>
        <dbReference type="ARBA" id="ARBA00015329"/>
    </source>
</evidence>
<evidence type="ECO:0000256" key="9">
    <source>
        <dbReference type="ARBA" id="ARBA00022968"/>
    </source>
</evidence>
<keyword evidence="10 16" id="KW-1133">Transmembrane helix</keyword>
<dbReference type="GO" id="GO:0005856">
    <property type="term" value="C:cytoskeleton"/>
    <property type="evidence" value="ECO:0007669"/>
    <property type="project" value="UniProtKB-SubCell"/>
</dbReference>
<dbReference type="GO" id="GO:0007517">
    <property type="term" value="P:muscle organ development"/>
    <property type="evidence" value="ECO:0007669"/>
    <property type="project" value="InterPro"/>
</dbReference>
<accession>A0AAJ7SGI2</accession>
<keyword evidence="6" id="KW-1003">Cell membrane</keyword>
<evidence type="ECO:0000256" key="8">
    <source>
        <dbReference type="ARBA" id="ARBA00022692"/>
    </source>
</evidence>
<dbReference type="InterPro" id="IPR027659">
    <property type="entry name" value="Sgcb"/>
</dbReference>
<comment type="similarity">
    <text evidence="4">Belongs to the sarcoglycan beta/delta/gamma/zeta family.</text>
</comment>
<keyword evidence="9" id="KW-0735">Signal-anchor</keyword>
<evidence type="ECO:0000256" key="11">
    <source>
        <dbReference type="ARBA" id="ARBA00023136"/>
    </source>
</evidence>
<evidence type="ECO:0000256" key="16">
    <source>
        <dbReference type="SAM" id="Phobius"/>
    </source>
</evidence>
<comment type="subunit">
    <text evidence="15">Cross-link to form 2 major subcomplexes: one consisting of SGCB, SGCD and SGCG and the other consisting of SGCB and SGCD. The association between SGCB and SGCG is particularly strong while SGCA is loosely associated with the other sarcoglycans.</text>
</comment>